<dbReference type="Pfam" id="PF01863">
    <property type="entry name" value="YgjP-like"/>
    <property type="match status" value="1"/>
</dbReference>
<dbReference type="Gene3D" id="3.30.2010.10">
    <property type="entry name" value="Metalloproteases ('zincins'), catalytic domain"/>
    <property type="match status" value="1"/>
</dbReference>
<dbReference type="CDD" id="cd07344">
    <property type="entry name" value="M48_yhfN_like"/>
    <property type="match status" value="1"/>
</dbReference>
<organism evidence="2 3">
    <name type="scientific">Anaeromonas frigoriresistens</name>
    <dbReference type="NCBI Taxonomy" id="2683708"/>
    <lineage>
        <taxon>Bacteria</taxon>
        <taxon>Bacillati</taxon>
        <taxon>Bacillota</taxon>
        <taxon>Tissierellia</taxon>
        <taxon>Tissierellales</taxon>
        <taxon>Thermohalobacteraceae</taxon>
        <taxon>Anaeromonas</taxon>
    </lineage>
</organism>
<feature type="domain" description="YgjP-like metallopeptidase" evidence="1">
    <location>
        <begin position="20"/>
        <end position="228"/>
    </location>
</feature>
<accession>A0A942UXA6</accession>
<comment type="caution">
    <text evidence="2">The sequence shown here is derived from an EMBL/GenBank/DDBJ whole genome shotgun (WGS) entry which is preliminary data.</text>
</comment>
<dbReference type="InterPro" id="IPR053136">
    <property type="entry name" value="UTP_pyrophosphatase-like"/>
</dbReference>
<dbReference type="EMBL" id="WSFT01000036">
    <property type="protein sequence ID" value="MBS4538646.1"/>
    <property type="molecule type" value="Genomic_DNA"/>
</dbReference>
<protein>
    <submittedName>
        <fullName evidence="2">M48 family metallopeptidase</fullName>
    </submittedName>
</protein>
<dbReference type="RefSeq" id="WP_203366566.1">
    <property type="nucleotide sequence ID" value="NZ_WSFT01000036.1"/>
</dbReference>
<reference evidence="2" key="1">
    <citation type="submission" date="2019-12" db="EMBL/GenBank/DDBJ databases">
        <title>Clostridiaceae gen. nov. sp. nov., isolated from sediment in Xinjiang, China.</title>
        <authorList>
            <person name="Zhang R."/>
        </authorList>
    </citation>
    <scope>NUCLEOTIDE SEQUENCE</scope>
    <source>
        <strain evidence="2">D2Q-11</strain>
    </source>
</reference>
<dbReference type="InterPro" id="IPR002725">
    <property type="entry name" value="YgjP-like_metallopeptidase"/>
</dbReference>
<gene>
    <name evidence="2" type="ORF">GOQ27_09230</name>
</gene>
<dbReference type="Proteomes" id="UP000724672">
    <property type="component" value="Unassembled WGS sequence"/>
</dbReference>
<evidence type="ECO:0000313" key="2">
    <source>
        <dbReference type="EMBL" id="MBS4538646.1"/>
    </source>
</evidence>
<name>A0A942UXA6_9FIRM</name>
<sequence length="235" mass="28632">MEYQYKNYTIAFEIIYSKRKTMEISIKPPGIIKVKAPRRLSEEQIIQWVKSKSEWIAKKTSEFKDIEHMLRKKEYINGEKFMYLGEEYPLEIIIDKSLAKSKVKNLNDKFYIHTSIREEYIMNDAMEQWYRERTEEIILEKIKYYEKYFNVVPNKIKIKEQKRIWGSCSSKKNLNFNWRLSMAPISVIEYIVVHEMCHLIHMNHSKKFWNLVGDIMPNYKEKREWLKKYSATIML</sequence>
<evidence type="ECO:0000313" key="3">
    <source>
        <dbReference type="Proteomes" id="UP000724672"/>
    </source>
</evidence>
<proteinExistence type="predicted"/>
<dbReference type="PANTHER" id="PTHR30399:SF1">
    <property type="entry name" value="UTP PYROPHOSPHATASE"/>
    <property type="match status" value="1"/>
</dbReference>
<dbReference type="AlphaFoldDB" id="A0A942UXA6"/>
<keyword evidence="3" id="KW-1185">Reference proteome</keyword>
<evidence type="ECO:0000259" key="1">
    <source>
        <dbReference type="Pfam" id="PF01863"/>
    </source>
</evidence>
<dbReference type="PANTHER" id="PTHR30399">
    <property type="entry name" value="UNCHARACTERIZED PROTEIN YGJP"/>
    <property type="match status" value="1"/>
</dbReference>